<gene>
    <name evidence="1" type="ORF">CWN50_13865</name>
</gene>
<dbReference type="Proteomes" id="UP000234505">
    <property type="component" value="Unassembled WGS sequence"/>
</dbReference>
<proteinExistence type="predicted"/>
<dbReference type="AlphaFoldDB" id="A0A2J4R7X9"/>
<dbReference type="EMBL" id="PIDS01000420">
    <property type="protein sequence ID" value="PLL39387.1"/>
    <property type="molecule type" value="Genomic_DNA"/>
</dbReference>
<accession>A0A2J4R7X9</accession>
<evidence type="ECO:0000313" key="1">
    <source>
        <dbReference type="EMBL" id="PLL39387.1"/>
    </source>
</evidence>
<reference evidence="1 2" key="1">
    <citation type="submission" date="2017-11" db="EMBL/GenBank/DDBJ databases">
        <authorList>
            <person name="Han C.G."/>
        </authorList>
    </citation>
    <scope>NUCLEOTIDE SEQUENCE [LARGE SCALE GENOMIC DNA]</scope>
    <source>
        <strain evidence="1 2">A11</strain>
    </source>
</reference>
<protein>
    <submittedName>
        <fullName evidence="1">Uncharacterized protein</fullName>
    </submittedName>
</protein>
<reference evidence="1 2" key="2">
    <citation type="submission" date="2018-01" db="EMBL/GenBank/DDBJ databases">
        <title>Genomic study of Klebsiella pneumoniae.</title>
        <authorList>
            <person name="Yang Y."/>
            <person name="Bicalho R."/>
        </authorList>
    </citation>
    <scope>NUCLEOTIDE SEQUENCE [LARGE SCALE GENOMIC DNA]</scope>
    <source>
        <strain evidence="1 2">A11</strain>
    </source>
</reference>
<evidence type="ECO:0000313" key="2">
    <source>
        <dbReference type="Proteomes" id="UP000234505"/>
    </source>
</evidence>
<sequence>MDTKELLEHIDAGDYYEASCLLDEKCPTAGRRFKRLTKGLAELLKDVQKEFPDANYYTASGGFNLLLGSATDCGSTEGNQLIAISASEYLSVGDGDF</sequence>
<organism evidence="1 2">
    <name type="scientific">Klebsiella michiganensis</name>
    <dbReference type="NCBI Taxonomy" id="1134687"/>
    <lineage>
        <taxon>Bacteria</taxon>
        <taxon>Pseudomonadati</taxon>
        <taxon>Pseudomonadota</taxon>
        <taxon>Gammaproteobacteria</taxon>
        <taxon>Enterobacterales</taxon>
        <taxon>Enterobacteriaceae</taxon>
        <taxon>Klebsiella/Raoultella group</taxon>
        <taxon>Klebsiella</taxon>
    </lineage>
</organism>
<dbReference type="RefSeq" id="WP_064355038.1">
    <property type="nucleotide sequence ID" value="NZ_JAHBNO010000002.1"/>
</dbReference>
<name>A0A2J4R7X9_9ENTR</name>
<comment type="caution">
    <text evidence="1">The sequence shown here is derived from an EMBL/GenBank/DDBJ whole genome shotgun (WGS) entry which is preliminary data.</text>
</comment>